<organism evidence="1 2">
    <name type="scientific">Synaphobranchus kaupii</name>
    <name type="common">Kaup's arrowtooth eel</name>
    <dbReference type="NCBI Taxonomy" id="118154"/>
    <lineage>
        <taxon>Eukaryota</taxon>
        <taxon>Metazoa</taxon>
        <taxon>Chordata</taxon>
        <taxon>Craniata</taxon>
        <taxon>Vertebrata</taxon>
        <taxon>Euteleostomi</taxon>
        <taxon>Actinopterygii</taxon>
        <taxon>Neopterygii</taxon>
        <taxon>Teleostei</taxon>
        <taxon>Anguilliformes</taxon>
        <taxon>Synaphobranchidae</taxon>
        <taxon>Synaphobranchus</taxon>
    </lineage>
</organism>
<reference evidence="1" key="1">
    <citation type="journal article" date="2023" name="Science">
        <title>Genome structures resolve the early diversification of teleost fishes.</title>
        <authorList>
            <person name="Parey E."/>
            <person name="Louis A."/>
            <person name="Montfort J."/>
            <person name="Bouchez O."/>
            <person name="Roques C."/>
            <person name="Iampietro C."/>
            <person name="Lluch J."/>
            <person name="Castinel A."/>
            <person name="Donnadieu C."/>
            <person name="Desvignes T."/>
            <person name="Floi Bucao C."/>
            <person name="Jouanno E."/>
            <person name="Wen M."/>
            <person name="Mejri S."/>
            <person name="Dirks R."/>
            <person name="Jansen H."/>
            <person name="Henkel C."/>
            <person name="Chen W.J."/>
            <person name="Zahm M."/>
            <person name="Cabau C."/>
            <person name="Klopp C."/>
            <person name="Thompson A.W."/>
            <person name="Robinson-Rechavi M."/>
            <person name="Braasch I."/>
            <person name="Lecointre G."/>
            <person name="Bobe J."/>
            <person name="Postlethwait J.H."/>
            <person name="Berthelot C."/>
            <person name="Roest Crollius H."/>
            <person name="Guiguen Y."/>
        </authorList>
    </citation>
    <scope>NUCLEOTIDE SEQUENCE</scope>
    <source>
        <tissue evidence="1">Blood</tissue>
    </source>
</reference>
<comment type="caution">
    <text evidence="1">The sequence shown here is derived from an EMBL/GenBank/DDBJ whole genome shotgun (WGS) entry which is preliminary data.</text>
</comment>
<keyword evidence="2" id="KW-1185">Reference proteome</keyword>
<dbReference type="Proteomes" id="UP001152622">
    <property type="component" value="Chromosome 5"/>
</dbReference>
<accession>A0A9Q1FGT5</accession>
<sequence length="66" mass="7716">MVQSQSEASLEPLYEDLAQRYTTVRVHKASYLWMDRDCCAAFKVIESKPNKLLSWDSWKTTDAIIF</sequence>
<evidence type="ECO:0000313" key="1">
    <source>
        <dbReference type="EMBL" id="KAJ8358660.1"/>
    </source>
</evidence>
<gene>
    <name evidence="1" type="ORF">SKAU_G00151850</name>
</gene>
<proteinExistence type="predicted"/>
<dbReference type="AlphaFoldDB" id="A0A9Q1FGT5"/>
<evidence type="ECO:0000313" key="2">
    <source>
        <dbReference type="Proteomes" id="UP001152622"/>
    </source>
</evidence>
<dbReference type="EMBL" id="JAINUF010000005">
    <property type="protein sequence ID" value="KAJ8358660.1"/>
    <property type="molecule type" value="Genomic_DNA"/>
</dbReference>
<protein>
    <submittedName>
        <fullName evidence="1">Uncharacterized protein</fullName>
    </submittedName>
</protein>
<name>A0A9Q1FGT5_SYNKA</name>